<proteinExistence type="predicted"/>
<dbReference type="EMBL" id="HBUE01168512">
    <property type="protein sequence ID" value="CAG6513757.1"/>
    <property type="molecule type" value="Transcribed_RNA"/>
</dbReference>
<evidence type="ECO:0000313" key="1">
    <source>
        <dbReference type="EMBL" id="CAG6565238.1"/>
    </source>
</evidence>
<sequence>MELLAGRTFVVGNLRLILMMTSSGLVRMCRTRASILHRLSVHHLSVFLPDMSPPVPWFWFAAHSGGSPELHTFARGFSVREQFPLAIYGGPILTQLEFPI</sequence>
<name>A0A8D8NHQ4_CULPI</name>
<protein>
    <submittedName>
        <fullName evidence="1">(northern house mosquito) hypothetical protein</fullName>
    </submittedName>
</protein>
<dbReference type="AlphaFoldDB" id="A0A8D8NHQ4"/>
<organism evidence="1">
    <name type="scientific">Culex pipiens</name>
    <name type="common">House mosquito</name>
    <dbReference type="NCBI Taxonomy" id="7175"/>
    <lineage>
        <taxon>Eukaryota</taxon>
        <taxon>Metazoa</taxon>
        <taxon>Ecdysozoa</taxon>
        <taxon>Arthropoda</taxon>
        <taxon>Hexapoda</taxon>
        <taxon>Insecta</taxon>
        <taxon>Pterygota</taxon>
        <taxon>Neoptera</taxon>
        <taxon>Endopterygota</taxon>
        <taxon>Diptera</taxon>
        <taxon>Nematocera</taxon>
        <taxon>Culicoidea</taxon>
        <taxon>Culicidae</taxon>
        <taxon>Culicinae</taxon>
        <taxon>Culicini</taxon>
        <taxon>Culex</taxon>
        <taxon>Culex</taxon>
    </lineage>
</organism>
<dbReference type="EMBL" id="HBUE01273864">
    <property type="protein sequence ID" value="CAG6565238.1"/>
    <property type="molecule type" value="Transcribed_RNA"/>
</dbReference>
<reference evidence="1" key="1">
    <citation type="submission" date="2021-05" db="EMBL/GenBank/DDBJ databases">
        <authorList>
            <person name="Alioto T."/>
            <person name="Alioto T."/>
            <person name="Gomez Garrido J."/>
        </authorList>
    </citation>
    <scope>NUCLEOTIDE SEQUENCE</scope>
</reference>
<accession>A0A8D8NHQ4</accession>
<dbReference type="EMBL" id="HBUE01273861">
    <property type="protein sequence ID" value="CAG6565237.1"/>
    <property type="molecule type" value="Transcribed_RNA"/>
</dbReference>